<dbReference type="PANTHER" id="PTHR43496">
    <property type="entry name" value="PROTEIN LPLB"/>
    <property type="match status" value="1"/>
</dbReference>
<dbReference type="CDD" id="cd06261">
    <property type="entry name" value="TM_PBP2"/>
    <property type="match status" value="1"/>
</dbReference>
<sequence>MVSVKTKNVVAKSSGPKNHFKKYWPYYVMMLPGIIYLIMFKYVPMMGSVIAFKDYSAYKGIWESAWCGLENFKKLFMYPDFYKILRNTIVLGLLKTVLTFPIPVILALMLNELRNAKVKKGIQTIICIPYFVSWVVVGGLVFDIFGVGGLFNNVREFFGMDTLLVMQKEIWFRPIYVLSTIWKESGWGTVVYLATISSIDPSLYESAAIDGASRFQKMRYITFPLLIPTVLTLFLLNIGSFLTLGFDQVYNLYTPMTYAVADIFDTYVFRVGIQQAQYSFATAVGLFQSVVGLIMVVTFNKIANKVSEDGGLW</sequence>
<dbReference type="Gene3D" id="1.10.3720.10">
    <property type="entry name" value="MetI-like"/>
    <property type="match status" value="1"/>
</dbReference>
<keyword evidence="4 5" id="KW-0472">Membrane</keyword>
<evidence type="ECO:0000256" key="3">
    <source>
        <dbReference type="ARBA" id="ARBA00022989"/>
    </source>
</evidence>
<reference evidence="7 8" key="1">
    <citation type="submission" date="2020-10" db="EMBL/GenBank/DDBJ databases">
        <title>Blautia liquoris sp.nov., isolated from the mud in a fermentation cellar used for the production of Chinese strong-flavoured liquor.</title>
        <authorList>
            <person name="Lu L."/>
        </authorList>
    </citation>
    <scope>NUCLEOTIDE SEQUENCE [LARGE SCALE GENOMIC DNA]</scope>
    <source>
        <strain evidence="7 8">LZLJ-3</strain>
    </source>
</reference>
<keyword evidence="5" id="KW-0813">Transport</keyword>
<keyword evidence="2 5" id="KW-0812">Transmembrane</keyword>
<organism evidence="7 8">
    <name type="scientific">Blautia liquoris</name>
    <dbReference type="NCBI Taxonomy" id="2779518"/>
    <lineage>
        <taxon>Bacteria</taxon>
        <taxon>Bacillati</taxon>
        <taxon>Bacillota</taxon>
        <taxon>Clostridia</taxon>
        <taxon>Lachnospirales</taxon>
        <taxon>Lachnospiraceae</taxon>
        <taxon>Blautia</taxon>
    </lineage>
</organism>
<protein>
    <submittedName>
        <fullName evidence="7">Sugar ABC transporter permease</fullName>
    </submittedName>
</protein>
<dbReference type="GO" id="GO:0005886">
    <property type="term" value="C:plasma membrane"/>
    <property type="evidence" value="ECO:0007669"/>
    <property type="project" value="UniProtKB-SubCell"/>
</dbReference>
<dbReference type="EMBL" id="CP063304">
    <property type="protein sequence ID" value="QOV20872.1"/>
    <property type="molecule type" value="Genomic_DNA"/>
</dbReference>
<evidence type="ECO:0000256" key="1">
    <source>
        <dbReference type="ARBA" id="ARBA00004141"/>
    </source>
</evidence>
<evidence type="ECO:0000256" key="4">
    <source>
        <dbReference type="ARBA" id="ARBA00023136"/>
    </source>
</evidence>
<evidence type="ECO:0000313" key="7">
    <source>
        <dbReference type="EMBL" id="QOV20872.1"/>
    </source>
</evidence>
<keyword evidence="3 5" id="KW-1133">Transmembrane helix</keyword>
<feature type="transmembrane region" description="Helical" evidence="5">
    <location>
        <begin position="223"/>
        <end position="246"/>
    </location>
</feature>
<evidence type="ECO:0000313" key="8">
    <source>
        <dbReference type="Proteomes" id="UP000593601"/>
    </source>
</evidence>
<evidence type="ECO:0000259" key="6">
    <source>
        <dbReference type="PROSITE" id="PS50928"/>
    </source>
</evidence>
<dbReference type="AlphaFoldDB" id="A0A7M2RNC1"/>
<feature type="domain" description="ABC transmembrane type-1" evidence="6">
    <location>
        <begin position="85"/>
        <end position="299"/>
    </location>
</feature>
<dbReference type="Pfam" id="PF00528">
    <property type="entry name" value="BPD_transp_1"/>
    <property type="match status" value="1"/>
</dbReference>
<accession>A0A7M2RNC1</accession>
<evidence type="ECO:0000256" key="2">
    <source>
        <dbReference type="ARBA" id="ARBA00022692"/>
    </source>
</evidence>
<proteinExistence type="inferred from homology"/>
<dbReference type="InterPro" id="IPR035906">
    <property type="entry name" value="MetI-like_sf"/>
</dbReference>
<evidence type="ECO:0000256" key="5">
    <source>
        <dbReference type="RuleBase" id="RU363032"/>
    </source>
</evidence>
<name>A0A7M2RNC1_9FIRM</name>
<dbReference type="PANTHER" id="PTHR43496:SF1">
    <property type="entry name" value="POLYGALACTURONAN_RHAMNOGALACTURONAN TRANSPORT SYSTEM PERMEASE PROTEIN YTEP"/>
    <property type="match status" value="1"/>
</dbReference>
<dbReference type="InterPro" id="IPR000515">
    <property type="entry name" value="MetI-like"/>
</dbReference>
<keyword evidence="8" id="KW-1185">Reference proteome</keyword>
<comment type="similarity">
    <text evidence="5">Belongs to the binding-protein-dependent transport system permease family.</text>
</comment>
<feature type="transmembrane region" description="Helical" evidence="5">
    <location>
        <begin position="24"/>
        <end position="43"/>
    </location>
</feature>
<dbReference type="KEGG" id="bliq:INP51_01075"/>
<dbReference type="Proteomes" id="UP000593601">
    <property type="component" value="Chromosome"/>
</dbReference>
<dbReference type="SUPFAM" id="SSF161098">
    <property type="entry name" value="MetI-like"/>
    <property type="match status" value="1"/>
</dbReference>
<feature type="transmembrane region" description="Helical" evidence="5">
    <location>
        <begin position="278"/>
        <end position="299"/>
    </location>
</feature>
<gene>
    <name evidence="7" type="ORF">INP51_01075</name>
</gene>
<dbReference type="PROSITE" id="PS50928">
    <property type="entry name" value="ABC_TM1"/>
    <property type="match status" value="1"/>
</dbReference>
<feature type="transmembrane region" description="Helical" evidence="5">
    <location>
        <begin position="130"/>
        <end position="151"/>
    </location>
</feature>
<dbReference type="GO" id="GO:0055085">
    <property type="term" value="P:transmembrane transport"/>
    <property type="evidence" value="ECO:0007669"/>
    <property type="project" value="InterPro"/>
</dbReference>
<comment type="subcellular location">
    <subcellularLocation>
        <location evidence="5">Cell membrane</location>
        <topology evidence="5">Multi-pass membrane protein</topology>
    </subcellularLocation>
    <subcellularLocation>
        <location evidence="1">Membrane</location>
        <topology evidence="1">Multi-pass membrane protein</topology>
    </subcellularLocation>
</comment>
<feature type="transmembrane region" description="Helical" evidence="5">
    <location>
        <begin position="84"/>
        <end position="110"/>
    </location>
</feature>